<keyword evidence="2" id="KW-1185">Reference proteome</keyword>
<evidence type="ECO:0000313" key="1">
    <source>
        <dbReference type="EMBL" id="GCF09824.1"/>
    </source>
</evidence>
<organism evidence="1 2">
    <name type="scientific">Dictyobacter arantiisoli</name>
    <dbReference type="NCBI Taxonomy" id="2014874"/>
    <lineage>
        <taxon>Bacteria</taxon>
        <taxon>Bacillati</taxon>
        <taxon>Chloroflexota</taxon>
        <taxon>Ktedonobacteria</taxon>
        <taxon>Ktedonobacterales</taxon>
        <taxon>Dictyobacteraceae</taxon>
        <taxon>Dictyobacter</taxon>
    </lineage>
</organism>
<comment type="caution">
    <text evidence="1">The sequence shown here is derived from an EMBL/GenBank/DDBJ whole genome shotgun (WGS) entry which is preliminary data.</text>
</comment>
<name>A0A5A5TFY3_9CHLR</name>
<dbReference type="AlphaFoldDB" id="A0A5A5TFY3"/>
<proteinExistence type="predicted"/>
<sequence>MGALMEMNIFLRKTNFSFQQLFSLLAGEGLQVSSIEHMSIFDDWHYTNEVHIEPSVIDLDASDIFLQKFTLMLFTINQRYKCSLITSFEDNCLDLSFGLQINDLVPPDDCDIDDYIQTLYDKTTDIINKQMDEQPFHDDFIAASMGVEFVANFHNDLKAMVTDENSGSRWVLPKRTGKNIVLDRFTRKEKSNSIVLTRLPYTRCI</sequence>
<protein>
    <submittedName>
        <fullName evidence="1">Uncharacterized protein</fullName>
    </submittedName>
</protein>
<dbReference type="EMBL" id="BIXY01000051">
    <property type="protein sequence ID" value="GCF09824.1"/>
    <property type="molecule type" value="Genomic_DNA"/>
</dbReference>
<accession>A0A5A5TFY3</accession>
<evidence type="ECO:0000313" key="2">
    <source>
        <dbReference type="Proteomes" id="UP000322530"/>
    </source>
</evidence>
<gene>
    <name evidence="1" type="ORF">KDI_33880</name>
</gene>
<dbReference type="Proteomes" id="UP000322530">
    <property type="component" value="Unassembled WGS sequence"/>
</dbReference>
<dbReference type="RefSeq" id="WP_149402731.1">
    <property type="nucleotide sequence ID" value="NZ_BIXY01000051.1"/>
</dbReference>
<reference evidence="1 2" key="1">
    <citation type="submission" date="2019-01" db="EMBL/GenBank/DDBJ databases">
        <title>Draft genome sequence of Dictyobacter sp. Uno17.</title>
        <authorList>
            <person name="Wang C.M."/>
            <person name="Zheng Y."/>
            <person name="Sakai Y."/>
            <person name="Abe K."/>
            <person name="Yokota A."/>
            <person name="Yabe S."/>
        </authorList>
    </citation>
    <scope>NUCLEOTIDE SEQUENCE [LARGE SCALE GENOMIC DNA]</scope>
    <source>
        <strain evidence="1 2">Uno17</strain>
    </source>
</reference>